<dbReference type="PANTHER" id="PTHR38765">
    <property type="entry name" value="DUF484 DOMAIN-CONTAINING PROTEIN"/>
    <property type="match status" value="1"/>
</dbReference>
<protein>
    <recommendedName>
        <fullName evidence="3">DUF484 domain-containing protein</fullName>
    </recommendedName>
</protein>
<evidence type="ECO:0008006" key="3">
    <source>
        <dbReference type="Google" id="ProtNLM"/>
    </source>
</evidence>
<evidence type="ECO:0000313" key="2">
    <source>
        <dbReference type="Proteomes" id="UP000219329"/>
    </source>
</evidence>
<dbReference type="PANTHER" id="PTHR38765:SF1">
    <property type="entry name" value="DUF484 DOMAIN-CONTAINING PROTEIN"/>
    <property type="match status" value="1"/>
</dbReference>
<dbReference type="InterPro" id="IPR029016">
    <property type="entry name" value="GAF-like_dom_sf"/>
</dbReference>
<accession>A0A2A5WE91</accession>
<dbReference type="Gene3D" id="3.30.450.40">
    <property type="match status" value="1"/>
</dbReference>
<dbReference type="InterPro" id="IPR007435">
    <property type="entry name" value="DUF484"/>
</dbReference>
<dbReference type="AlphaFoldDB" id="A0A2A5WE91"/>
<dbReference type="Proteomes" id="UP000219329">
    <property type="component" value="Unassembled WGS sequence"/>
</dbReference>
<comment type="caution">
    <text evidence="1">The sequence shown here is derived from an EMBL/GenBank/DDBJ whole genome shotgun (WGS) entry which is preliminary data.</text>
</comment>
<organism evidence="1 2">
    <name type="scientific">OM182 bacterium MED-G28</name>
    <dbReference type="NCBI Taxonomy" id="1986256"/>
    <lineage>
        <taxon>Bacteria</taxon>
        <taxon>Pseudomonadati</taxon>
        <taxon>Pseudomonadota</taxon>
        <taxon>Gammaproteobacteria</taxon>
        <taxon>OMG group</taxon>
        <taxon>OM182 clade</taxon>
    </lineage>
</organism>
<gene>
    <name evidence="1" type="ORF">CNF02_04425</name>
</gene>
<evidence type="ECO:0000313" key="1">
    <source>
        <dbReference type="EMBL" id="PDH34608.1"/>
    </source>
</evidence>
<dbReference type="EMBL" id="NTJZ01000003">
    <property type="protein sequence ID" value="PDH34608.1"/>
    <property type="molecule type" value="Genomic_DNA"/>
</dbReference>
<name>A0A2A5WE91_9GAMM</name>
<reference evidence="1 2" key="1">
    <citation type="submission" date="2017-08" db="EMBL/GenBank/DDBJ databases">
        <title>Fine stratification of microbial communities through a metagenomic profile of the photic zone.</title>
        <authorList>
            <person name="Haro-Moreno J.M."/>
            <person name="Lopez-Perez M."/>
            <person name="De La Torre J."/>
            <person name="Picazo A."/>
            <person name="Camacho A."/>
            <person name="Rodriguez-Valera F."/>
        </authorList>
    </citation>
    <scope>NUCLEOTIDE SEQUENCE [LARGE SCALE GENOMIC DNA]</scope>
    <source>
        <strain evidence="1">MED-G28</strain>
    </source>
</reference>
<proteinExistence type="predicted"/>
<sequence>MSNDVSAVEQVTDVPESDISEKQIADYLRNHPKFFANQEDLLANLSLPHESGKAISLVERQVAILRDRGIEARQKLNNLLENARNNDQLFDTTRNLVLALLRADSITEVADVTQDQLSNHGNIDACEIIIVAHPDLRVAHSIRIESVAKLRTDFSDVFRLKRTHCGQLDTEQIAYLFPGAKNIIRSTALCPVLNNSEVLAMLAFGNQAENFFNVNLDTLFLDFIGHVVGAVLNRHLGDINA</sequence>
<dbReference type="Pfam" id="PF04340">
    <property type="entry name" value="DUF484"/>
    <property type="match status" value="1"/>
</dbReference>